<feature type="domain" description="AMP-binding enzyme C-terminal" evidence="4">
    <location>
        <begin position="501"/>
        <end position="571"/>
    </location>
</feature>
<dbReference type="FunFam" id="3.30.300.30:FF:000002">
    <property type="entry name" value="Long-chain fatty acid transport protein 1"/>
    <property type="match status" value="1"/>
</dbReference>
<comment type="similarity">
    <text evidence="1">Belongs to the ATP-dependent AMP-binding enzyme family.</text>
</comment>
<reference evidence="5" key="1">
    <citation type="journal article" date="2020" name="Stud. Mycol.">
        <title>101 Dothideomycetes genomes: a test case for predicting lifestyles and emergence of pathogens.</title>
        <authorList>
            <person name="Haridas S."/>
            <person name="Albert R."/>
            <person name="Binder M."/>
            <person name="Bloem J."/>
            <person name="Labutti K."/>
            <person name="Salamov A."/>
            <person name="Andreopoulos B."/>
            <person name="Baker S."/>
            <person name="Barry K."/>
            <person name="Bills G."/>
            <person name="Bluhm B."/>
            <person name="Cannon C."/>
            <person name="Castanera R."/>
            <person name="Culley D."/>
            <person name="Daum C."/>
            <person name="Ezra D."/>
            <person name="Gonzalez J."/>
            <person name="Henrissat B."/>
            <person name="Kuo A."/>
            <person name="Liang C."/>
            <person name="Lipzen A."/>
            <person name="Lutzoni F."/>
            <person name="Magnuson J."/>
            <person name="Mondo S."/>
            <person name="Nolan M."/>
            <person name="Ohm R."/>
            <person name="Pangilinan J."/>
            <person name="Park H.-J."/>
            <person name="Ramirez L."/>
            <person name="Alfaro M."/>
            <person name="Sun H."/>
            <person name="Tritt A."/>
            <person name="Yoshinaga Y."/>
            <person name="Zwiers L.-H."/>
            <person name="Turgeon B."/>
            <person name="Goodwin S."/>
            <person name="Spatafora J."/>
            <person name="Crous P."/>
            <person name="Grigoriev I."/>
        </authorList>
    </citation>
    <scope>NUCLEOTIDE SEQUENCE</scope>
    <source>
        <strain evidence="5">CBS 113389</strain>
    </source>
</reference>
<evidence type="ECO:0000313" key="5">
    <source>
        <dbReference type="EMBL" id="KAF2479743.1"/>
    </source>
</evidence>
<dbReference type="EMBL" id="MU001641">
    <property type="protein sequence ID" value="KAF2479743.1"/>
    <property type="molecule type" value="Genomic_DNA"/>
</dbReference>
<organism evidence="5 6">
    <name type="scientific">Neohortaea acidophila</name>
    <dbReference type="NCBI Taxonomy" id="245834"/>
    <lineage>
        <taxon>Eukaryota</taxon>
        <taxon>Fungi</taxon>
        <taxon>Dikarya</taxon>
        <taxon>Ascomycota</taxon>
        <taxon>Pezizomycotina</taxon>
        <taxon>Dothideomycetes</taxon>
        <taxon>Dothideomycetidae</taxon>
        <taxon>Mycosphaerellales</taxon>
        <taxon>Teratosphaeriaceae</taxon>
        <taxon>Neohortaea</taxon>
    </lineage>
</organism>
<evidence type="ECO:0008006" key="7">
    <source>
        <dbReference type="Google" id="ProtNLM"/>
    </source>
</evidence>
<dbReference type="GeneID" id="54478718"/>
<keyword evidence="2" id="KW-0436">Ligase</keyword>
<evidence type="ECO:0000256" key="1">
    <source>
        <dbReference type="ARBA" id="ARBA00006432"/>
    </source>
</evidence>
<dbReference type="RefSeq" id="XP_033586313.1">
    <property type="nucleotide sequence ID" value="XM_033737716.1"/>
</dbReference>
<dbReference type="Pfam" id="PF00501">
    <property type="entry name" value="AMP-binding"/>
    <property type="match status" value="1"/>
</dbReference>
<name>A0A6A6PJP4_9PEZI</name>
<dbReference type="PANTHER" id="PTHR43107:SF6">
    <property type="entry name" value="ACYL-COA SYNTHETASE FAMILY PROTEIN (CEFD1), PUTATIVE (AFU_ORTHOLOGUE AFUA_6G03630)-RELATED"/>
    <property type="match status" value="1"/>
</dbReference>
<dbReference type="PANTHER" id="PTHR43107">
    <property type="entry name" value="LONG-CHAIN FATTY ACID TRANSPORT PROTEIN"/>
    <property type="match status" value="1"/>
</dbReference>
<evidence type="ECO:0000259" key="3">
    <source>
        <dbReference type="Pfam" id="PF00501"/>
    </source>
</evidence>
<dbReference type="InterPro" id="IPR000873">
    <property type="entry name" value="AMP-dep_synth/lig_dom"/>
</dbReference>
<dbReference type="SUPFAM" id="SSF56801">
    <property type="entry name" value="Acetyl-CoA synthetase-like"/>
    <property type="match status" value="1"/>
</dbReference>
<evidence type="ECO:0000256" key="2">
    <source>
        <dbReference type="ARBA" id="ARBA00022598"/>
    </source>
</evidence>
<dbReference type="OrthoDB" id="196650at2759"/>
<dbReference type="InterPro" id="IPR045851">
    <property type="entry name" value="AMP-bd_C_sf"/>
</dbReference>
<accession>A0A6A6PJP4</accession>
<dbReference type="AlphaFoldDB" id="A0A6A6PJP4"/>
<dbReference type="Gene3D" id="3.30.300.30">
    <property type="match status" value="1"/>
</dbReference>
<feature type="domain" description="AMP-dependent synthetase/ligase" evidence="3">
    <location>
        <begin position="54"/>
        <end position="390"/>
    </location>
</feature>
<evidence type="ECO:0000259" key="4">
    <source>
        <dbReference type="Pfam" id="PF13193"/>
    </source>
</evidence>
<sequence>MALATGAAVAAAAAYLDAKYHLRKDLTKLHERRHMTKLVQKSAQQNRMSLWYPFEQQVHELQDEQCLWYRSQPSDPAVTYSWTETYDQCCRYAQFLLQNGVQPGDLISTYLINSPESMFTLVGSWGIGSAPAMINYNLSGDALIHSLNVAQAKLLLVDDDEACRKRIEDVQSRIENDLGMKIVVLDAATKAAISALAPTRPANEYRESITGAFPLFLFYTSGSTGLPKACAMPTAAGLTLGEPRRRSMGLKSGKGGDVWYDCMPLYHGTGCTVAVGCLITGIKLAIGRRFSVRSFWHDIHDSQAAAFVYVGETARYLLAAPPSLLDKTHKVRVVYGNGMRPDIWRKFMDRFDIACVNEFFNSTEGMLSLLNVCVSPFYDSAVGHHGAILRYANRNYIVPVRIDYEKGDEIWRDPQTGFAKRAPYEEGGEILIACASQGDFVGYYNNPDATNKRFVRDVFRKGDLYYRTGDALRRDADGRWFFMDRLGDTFRWKSENVSTAEVAEVLGRFPNVVETNVYGVEIPNHDGRAGCAAIYIPHEQRRSFDWRALLQHAQKGLPKYAVPVFVRLVQRPSPMHNNKQNKVPFRKEGVDLKSVAEGEAGRDDAMMWLPPGGDRYVPFQQKDWEAVSAGKARL</sequence>
<protein>
    <recommendedName>
        <fullName evidence="7">AMP-dependent synthetase/ligase domain-containing protein</fullName>
    </recommendedName>
</protein>
<dbReference type="GO" id="GO:0005777">
    <property type="term" value="C:peroxisome"/>
    <property type="evidence" value="ECO:0007669"/>
    <property type="project" value="TreeGrafter"/>
</dbReference>
<evidence type="ECO:0000313" key="6">
    <source>
        <dbReference type="Proteomes" id="UP000799767"/>
    </source>
</evidence>
<dbReference type="InterPro" id="IPR020845">
    <property type="entry name" value="AMP-binding_CS"/>
</dbReference>
<dbReference type="PROSITE" id="PS00455">
    <property type="entry name" value="AMP_BINDING"/>
    <property type="match status" value="1"/>
</dbReference>
<dbReference type="Proteomes" id="UP000799767">
    <property type="component" value="Unassembled WGS sequence"/>
</dbReference>
<dbReference type="GO" id="GO:0004467">
    <property type="term" value="F:long-chain fatty acid-CoA ligase activity"/>
    <property type="evidence" value="ECO:0007669"/>
    <property type="project" value="TreeGrafter"/>
</dbReference>
<dbReference type="GO" id="GO:0005324">
    <property type="term" value="F:long-chain fatty acid transmembrane transporter activity"/>
    <property type="evidence" value="ECO:0007669"/>
    <property type="project" value="TreeGrafter"/>
</dbReference>
<dbReference type="Pfam" id="PF13193">
    <property type="entry name" value="AMP-binding_C"/>
    <property type="match status" value="1"/>
</dbReference>
<gene>
    <name evidence="5" type="ORF">BDY17DRAFT_327680</name>
</gene>
<dbReference type="GO" id="GO:0044539">
    <property type="term" value="P:long-chain fatty acid import into cell"/>
    <property type="evidence" value="ECO:0007669"/>
    <property type="project" value="TreeGrafter"/>
</dbReference>
<keyword evidence="6" id="KW-1185">Reference proteome</keyword>
<dbReference type="Gene3D" id="3.40.50.12780">
    <property type="entry name" value="N-terminal domain of ligase-like"/>
    <property type="match status" value="1"/>
</dbReference>
<dbReference type="GO" id="GO:0005811">
    <property type="term" value="C:lipid droplet"/>
    <property type="evidence" value="ECO:0007669"/>
    <property type="project" value="TreeGrafter"/>
</dbReference>
<dbReference type="GO" id="GO:0009898">
    <property type="term" value="C:cytoplasmic side of plasma membrane"/>
    <property type="evidence" value="ECO:0007669"/>
    <property type="project" value="TreeGrafter"/>
</dbReference>
<dbReference type="InterPro" id="IPR042099">
    <property type="entry name" value="ANL_N_sf"/>
</dbReference>
<proteinExistence type="inferred from homology"/>
<dbReference type="InterPro" id="IPR025110">
    <property type="entry name" value="AMP-bd_C"/>
</dbReference>